<feature type="region of interest" description="Disordered" evidence="4">
    <location>
        <begin position="376"/>
        <end position="414"/>
    </location>
</feature>
<dbReference type="Gene3D" id="2.130.10.10">
    <property type="entry name" value="YVTN repeat-like/Quinoprotein amine dehydrogenase"/>
    <property type="match status" value="2"/>
</dbReference>
<dbReference type="PANTHER" id="PTHR19848:SF8">
    <property type="entry name" value="F-BOX AND WD REPEAT DOMAIN CONTAINING 7"/>
    <property type="match status" value="1"/>
</dbReference>
<dbReference type="InterPro" id="IPR019775">
    <property type="entry name" value="WD40_repeat_CS"/>
</dbReference>
<evidence type="ECO:0000256" key="2">
    <source>
        <dbReference type="ARBA" id="ARBA00022737"/>
    </source>
</evidence>
<name>A0A507ATY2_9PEZI</name>
<dbReference type="PRINTS" id="PR00320">
    <property type="entry name" value="GPROTEINBRPT"/>
</dbReference>
<gene>
    <name evidence="5" type="ORF">E0L32_008801</name>
</gene>
<dbReference type="InterPro" id="IPR001680">
    <property type="entry name" value="WD40_rpt"/>
</dbReference>
<organism evidence="5 6">
    <name type="scientific">Thyridium curvatum</name>
    <dbReference type="NCBI Taxonomy" id="1093900"/>
    <lineage>
        <taxon>Eukaryota</taxon>
        <taxon>Fungi</taxon>
        <taxon>Dikarya</taxon>
        <taxon>Ascomycota</taxon>
        <taxon>Pezizomycotina</taxon>
        <taxon>Sordariomycetes</taxon>
        <taxon>Sordariomycetidae</taxon>
        <taxon>Thyridiales</taxon>
        <taxon>Thyridiaceae</taxon>
        <taxon>Thyridium</taxon>
    </lineage>
</organism>
<dbReference type="AlphaFoldDB" id="A0A507ATY2"/>
<dbReference type="InParanoid" id="A0A507ATY2"/>
<keyword evidence="2" id="KW-0677">Repeat</keyword>
<proteinExistence type="predicted"/>
<evidence type="ECO:0000256" key="4">
    <source>
        <dbReference type="SAM" id="MobiDB-lite"/>
    </source>
</evidence>
<keyword evidence="6" id="KW-1185">Reference proteome</keyword>
<accession>A0A507ATY2</accession>
<evidence type="ECO:0000313" key="6">
    <source>
        <dbReference type="Proteomes" id="UP000319257"/>
    </source>
</evidence>
<protein>
    <submittedName>
        <fullName evidence="5">Uncharacterized protein</fullName>
    </submittedName>
</protein>
<dbReference type="RefSeq" id="XP_030991665.1">
    <property type="nucleotide sequence ID" value="XM_031143696.1"/>
</dbReference>
<dbReference type="PANTHER" id="PTHR19848">
    <property type="entry name" value="WD40 REPEAT PROTEIN"/>
    <property type="match status" value="1"/>
</dbReference>
<feature type="region of interest" description="Disordered" evidence="4">
    <location>
        <begin position="1"/>
        <end position="25"/>
    </location>
</feature>
<dbReference type="InterPro" id="IPR036322">
    <property type="entry name" value="WD40_repeat_dom_sf"/>
</dbReference>
<dbReference type="InterPro" id="IPR020472">
    <property type="entry name" value="WD40_PAC1"/>
</dbReference>
<dbReference type="OrthoDB" id="6262491at2759"/>
<feature type="compositionally biased region" description="Basic and acidic residues" evidence="4">
    <location>
        <begin position="1"/>
        <end position="11"/>
    </location>
</feature>
<dbReference type="PROSITE" id="PS50082">
    <property type="entry name" value="WD_REPEATS_2"/>
    <property type="match status" value="2"/>
</dbReference>
<dbReference type="Pfam" id="PF00400">
    <property type="entry name" value="WD40"/>
    <property type="match status" value="4"/>
</dbReference>
<keyword evidence="1 3" id="KW-0853">WD repeat</keyword>
<dbReference type="EMBL" id="SKBQ01000060">
    <property type="protein sequence ID" value="TPX09954.1"/>
    <property type="molecule type" value="Genomic_DNA"/>
</dbReference>
<comment type="caution">
    <text evidence="5">The sequence shown here is derived from an EMBL/GenBank/DDBJ whole genome shotgun (WGS) entry which is preliminary data.</text>
</comment>
<dbReference type="SUPFAM" id="SSF50978">
    <property type="entry name" value="WD40 repeat-like"/>
    <property type="match status" value="1"/>
</dbReference>
<dbReference type="PROSITE" id="PS00678">
    <property type="entry name" value="WD_REPEATS_1"/>
    <property type="match status" value="1"/>
</dbReference>
<evidence type="ECO:0000256" key="3">
    <source>
        <dbReference type="PROSITE-ProRule" id="PRU00221"/>
    </source>
</evidence>
<feature type="repeat" description="WD" evidence="3">
    <location>
        <begin position="290"/>
        <end position="329"/>
    </location>
</feature>
<dbReference type="GeneID" id="41976248"/>
<dbReference type="SMART" id="SM00320">
    <property type="entry name" value="WD40"/>
    <property type="match status" value="6"/>
</dbReference>
<feature type="compositionally biased region" description="Acidic residues" evidence="4">
    <location>
        <begin position="401"/>
        <end position="414"/>
    </location>
</feature>
<dbReference type="InterPro" id="IPR015943">
    <property type="entry name" value="WD40/YVTN_repeat-like_dom_sf"/>
</dbReference>
<evidence type="ECO:0000256" key="1">
    <source>
        <dbReference type="ARBA" id="ARBA00022574"/>
    </source>
</evidence>
<dbReference type="STRING" id="1093900.A0A507ATY2"/>
<reference evidence="5 6" key="1">
    <citation type="submission" date="2019-06" db="EMBL/GenBank/DDBJ databases">
        <title>Draft genome sequence of the filamentous fungus Phialemoniopsis curvata isolated from diesel fuel.</title>
        <authorList>
            <person name="Varaljay V.A."/>
            <person name="Lyon W.J."/>
            <person name="Crouch A.L."/>
            <person name="Drake C.E."/>
            <person name="Hollomon J.M."/>
            <person name="Nadeau L.J."/>
            <person name="Nunn H.S."/>
            <person name="Stevenson B.S."/>
            <person name="Bojanowski C.L."/>
            <person name="Crookes-Goodson W.J."/>
        </authorList>
    </citation>
    <scope>NUCLEOTIDE SEQUENCE [LARGE SCALE GENOMIC DNA]</scope>
    <source>
        <strain evidence="5 6">D216</strain>
    </source>
</reference>
<evidence type="ECO:0000313" key="5">
    <source>
        <dbReference type="EMBL" id="TPX09954.1"/>
    </source>
</evidence>
<feature type="repeat" description="WD" evidence="3">
    <location>
        <begin position="138"/>
        <end position="181"/>
    </location>
</feature>
<sequence>MQSSDPRHFFETDATQAKRERKVAKSNNKYGNPIALKSKLLAAVLDPTSPATVFVAESAGSVRRVNLDVGSTALIPTGSAILTSLPQDGSVKSVYKGPTAPVTCVAVGGEGNKTVFAGSWDRNISSWNIETKVPVRQYTGHSDFVKSIVCTRISGKEILISGGADKKIIVWDISTGVRLHTLQDNTQNMLAIQDLAVDPVQSTPDEAFLVSASSDPHIRRWKVRLDGWEQVVDPSSEARAEERRTILEHETTVYKLVFDYEGDEVDLWTSSADGTSKCLTRMSGFASDDEFKHGDHVRAVAVTDQWVITAGRDENLKLWDRASGRLYCSLEGHYDEVTSLVVLRGPNKGLDRLCSTSLDGTIRLWSLAKPDVDAMVKEQQQPKNLEEQDEKKEGMEGMLTAEEEAELAALMDED</sequence>
<dbReference type="Proteomes" id="UP000319257">
    <property type="component" value="Unassembled WGS sequence"/>
</dbReference>
<feature type="compositionally biased region" description="Basic and acidic residues" evidence="4">
    <location>
        <begin position="384"/>
        <end position="395"/>
    </location>
</feature>